<accession>A0A975BW07</accession>
<keyword evidence="2" id="KW-1185">Reference proteome</keyword>
<dbReference type="EMBL" id="CP061800">
    <property type="protein sequence ID" value="QTA92678.1"/>
    <property type="molecule type" value="Genomic_DNA"/>
</dbReference>
<sequence>MELIWRQPKGKTFVFGRSGIIKILSLMRMRSSPVGAAYL</sequence>
<name>A0A975BW07_9BACT</name>
<protein>
    <submittedName>
        <fullName evidence="1">Uncharacterized protein</fullName>
    </submittedName>
</protein>
<gene>
    <name evidence="1" type="ORF">dnm_087650</name>
</gene>
<proteinExistence type="predicted"/>
<evidence type="ECO:0000313" key="2">
    <source>
        <dbReference type="Proteomes" id="UP000663722"/>
    </source>
</evidence>
<evidence type="ECO:0000313" key="1">
    <source>
        <dbReference type="EMBL" id="QTA92678.1"/>
    </source>
</evidence>
<dbReference type="KEGG" id="dmm:dnm_087650"/>
<organism evidence="1 2">
    <name type="scientific">Desulfonema magnum</name>
    <dbReference type="NCBI Taxonomy" id="45655"/>
    <lineage>
        <taxon>Bacteria</taxon>
        <taxon>Pseudomonadati</taxon>
        <taxon>Thermodesulfobacteriota</taxon>
        <taxon>Desulfobacteria</taxon>
        <taxon>Desulfobacterales</taxon>
        <taxon>Desulfococcaceae</taxon>
        <taxon>Desulfonema</taxon>
    </lineage>
</organism>
<dbReference type="Proteomes" id="UP000663722">
    <property type="component" value="Chromosome"/>
</dbReference>
<dbReference type="AlphaFoldDB" id="A0A975BW07"/>
<reference evidence="1" key="1">
    <citation type="journal article" date="2021" name="Microb. Physiol.">
        <title>Proteogenomic Insights into the Physiology of Marine, Sulfate-Reducing, Filamentous Desulfonema limicola and Desulfonema magnum.</title>
        <authorList>
            <person name="Schnaars V."/>
            <person name="Wohlbrand L."/>
            <person name="Scheve S."/>
            <person name="Hinrichs C."/>
            <person name="Reinhardt R."/>
            <person name="Rabus R."/>
        </authorList>
    </citation>
    <scope>NUCLEOTIDE SEQUENCE</scope>
    <source>
        <strain evidence="1">4be13</strain>
    </source>
</reference>